<accession>A0ABV4YR02</accession>
<reference evidence="7 8" key="1">
    <citation type="submission" date="2024-05" db="EMBL/GenBank/DDBJ databases">
        <authorList>
            <person name="Venkateswaran K."/>
        </authorList>
    </citation>
    <scope>NUCLEOTIDE SEQUENCE [LARGE SCALE GENOMIC DNA]</scope>
    <source>
        <strain evidence="7 8">179-C4-2-HS</strain>
    </source>
</reference>
<name>A0ABV4YR02_9BACI</name>
<dbReference type="InterPro" id="IPR051541">
    <property type="entry name" value="PTS_SugarTrans_NitroReg"/>
</dbReference>
<dbReference type="RefSeq" id="WP_306075594.1">
    <property type="nucleotide sequence ID" value="NZ_JAROBZ020000001.1"/>
</dbReference>
<dbReference type="EMBL" id="JAROBZ020000001">
    <property type="protein sequence ID" value="MFB3166689.1"/>
    <property type="molecule type" value="Genomic_DNA"/>
</dbReference>
<evidence type="ECO:0000313" key="8">
    <source>
        <dbReference type="Proteomes" id="UP001241748"/>
    </source>
</evidence>
<keyword evidence="2" id="KW-0597">Phosphoprotein</keyword>
<comment type="caution">
    <text evidence="7">The sequence shown here is derived from an EMBL/GenBank/DDBJ whole genome shotgun (WGS) entry which is preliminary data.</text>
</comment>
<dbReference type="PANTHER" id="PTHR47738">
    <property type="entry name" value="PTS SYSTEM FRUCTOSE-LIKE EIIA COMPONENT-RELATED"/>
    <property type="match status" value="1"/>
</dbReference>
<evidence type="ECO:0000259" key="6">
    <source>
        <dbReference type="PROSITE" id="PS51094"/>
    </source>
</evidence>
<keyword evidence="4" id="KW-0808">Transferase</keyword>
<keyword evidence="3 7" id="KW-0762">Sugar transport</keyword>
<organism evidence="7 8">
    <name type="scientific">Neobacillus driksii</name>
    <dbReference type="NCBI Taxonomy" id="3035913"/>
    <lineage>
        <taxon>Bacteria</taxon>
        <taxon>Bacillati</taxon>
        <taxon>Bacillota</taxon>
        <taxon>Bacilli</taxon>
        <taxon>Bacillales</taxon>
        <taxon>Bacillaceae</taxon>
        <taxon>Neobacillus</taxon>
    </lineage>
</organism>
<dbReference type="PANTHER" id="PTHR47738:SF2">
    <property type="entry name" value="PTS SYSTEM FRUCTOSE-LIKE EIIA COMPONENT"/>
    <property type="match status" value="1"/>
</dbReference>
<keyword evidence="5" id="KW-0598">Phosphotransferase system</keyword>
<evidence type="ECO:0000256" key="2">
    <source>
        <dbReference type="ARBA" id="ARBA00022553"/>
    </source>
</evidence>
<dbReference type="InterPro" id="IPR002178">
    <property type="entry name" value="PTS_EIIA_type-2_dom"/>
</dbReference>
<evidence type="ECO:0000313" key="7">
    <source>
        <dbReference type="EMBL" id="MFB3166689.1"/>
    </source>
</evidence>
<dbReference type="InterPro" id="IPR016152">
    <property type="entry name" value="PTrfase/Anion_transptr"/>
</dbReference>
<gene>
    <name evidence="7" type="ORF">P5G62_006170</name>
</gene>
<keyword evidence="8" id="KW-1185">Reference proteome</keyword>
<dbReference type="CDD" id="cd00211">
    <property type="entry name" value="PTS_IIA_fru"/>
    <property type="match status" value="1"/>
</dbReference>
<dbReference type="PROSITE" id="PS51094">
    <property type="entry name" value="PTS_EIIA_TYPE_2"/>
    <property type="match status" value="1"/>
</dbReference>
<sequence length="148" mass="16840">MDIISLLQPKNIIFDETINSKKELFNTMAELLEKNGCIKNKKKLIKDLEKREKLVSTGIEDGFGIPHAKSKCVVKPTIAFAHTNEISDYIALDNSKVQWSFMLAIPSNSNDIHLEILSSLSRKLMDDDFRNKLKQAKTSEDVFKILTN</sequence>
<proteinExistence type="predicted"/>
<dbReference type="Gene3D" id="3.40.930.10">
    <property type="entry name" value="Mannitol-specific EII, Chain A"/>
    <property type="match status" value="1"/>
</dbReference>
<evidence type="ECO:0000256" key="4">
    <source>
        <dbReference type="ARBA" id="ARBA00022679"/>
    </source>
</evidence>
<keyword evidence="1" id="KW-0813">Transport</keyword>
<dbReference type="InterPro" id="IPR004715">
    <property type="entry name" value="PTS_IIA_fruc"/>
</dbReference>
<dbReference type="Proteomes" id="UP001241748">
    <property type="component" value="Unassembled WGS sequence"/>
</dbReference>
<evidence type="ECO:0000256" key="1">
    <source>
        <dbReference type="ARBA" id="ARBA00022448"/>
    </source>
</evidence>
<feature type="domain" description="PTS EIIA type-2" evidence="6">
    <location>
        <begin position="5"/>
        <end position="148"/>
    </location>
</feature>
<protein>
    <submittedName>
        <fullName evidence="7">PTS sugar transporter subunit IIA</fullName>
    </submittedName>
</protein>
<dbReference type="NCBIfam" id="TIGR00848">
    <property type="entry name" value="fruA"/>
    <property type="match status" value="1"/>
</dbReference>
<dbReference type="Pfam" id="PF00359">
    <property type="entry name" value="PTS_EIIA_2"/>
    <property type="match status" value="1"/>
</dbReference>
<dbReference type="SUPFAM" id="SSF55804">
    <property type="entry name" value="Phoshotransferase/anion transport protein"/>
    <property type="match status" value="1"/>
</dbReference>
<evidence type="ECO:0000256" key="5">
    <source>
        <dbReference type="ARBA" id="ARBA00022683"/>
    </source>
</evidence>
<evidence type="ECO:0000256" key="3">
    <source>
        <dbReference type="ARBA" id="ARBA00022597"/>
    </source>
</evidence>